<protein>
    <recommendedName>
        <fullName evidence="3">Chromo domain-containing protein</fullName>
    </recommendedName>
</protein>
<dbReference type="AlphaFoldDB" id="A0A8K0J639"/>
<dbReference type="Proteomes" id="UP000811619">
    <property type="component" value="Unassembled WGS sequence"/>
</dbReference>
<dbReference type="SUPFAM" id="SSF54160">
    <property type="entry name" value="Chromo domain-like"/>
    <property type="match status" value="1"/>
</dbReference>
<dbReference type="InterPro" id="IPR023780">
    <property type="entry name" value="Chromo_domain"/>
</dbReference>
<accession>A0A8K0J639</accession>
<dbReference type="InterPro" id="IPR016197">
    <property type="entry name" value="Chromo-like_dom_sf"/>
</dbReference>
<feature type="region of interest" description="Disordered" evidence="2">
    <location>
        <begin position="1"/>
        <end position="24"/>
    </location>
</feature>
<reference evidence="4" key="1">
    <citation type="journal article" date="2020" name="bioRxiv">
        <title>Whole genome comparisons of ergot fungi reveals the divergence and evolution of species within the genus Claviceps are the result of varying mechanisms driving genome evolution and host range expansion.</title>
        <authorList>
            <person name="Wyka S.A."/>
            <person name="Mondo S.J."/>
            <person name="Liu M."/>
            <person name="Dettman J."/>
            <person name="Nalam V."/>
            <person name="Broders K.D."/>
        </authorList>
    </citation>
    <scope>NUCLEOTIDE SEQUENCE</scope>
    <source>
        <strain evidence="4">CCC 489</strain>
    </source>
</reference>
<feature type="domain" description="Chromo" evidence="3">
    <location>
        <begin position="29"/>
        <end position="66"/>
    </location>
</feature>
<comment type="subunit">
    <text evidence="1">Component of the NuA4 histone acetyltransferase complex.</text>
</comment>
<gene>
    <name evidence="4" type="ORF">E4U42_004548</name>
</gene>
<keyword evidence="5" id="KW-1185">Reference proteome</keyword>
<dbReference type="OrthoDB" id="436852at2759"/>
<evidence type="ECO:0000313" key="4">
    <source>
        <dbReference type="EMBL" id="KAG5924790.1"/>
    </source>
</evidence>
<feature type="compositionally biased region" description="Low complexity" evidence="2">
    <location>
        <begin position="255"/>
        <end position="271"/>
    </location>
</feature>
<dbReference type="PROSITE" id="PS50013">
    <property type="entry name" value="CHROMO_2"/>
    <property type="match status" value="1"/>
</dbReference>
<feature type="region of interest" description="Disordered" evidence="2">
    <location>
        <begin position="346"/>
        <end position="374"/>
    </location>
</feature>
<evidence type="ECO:0000256" key="1">
    <source>
        <dbReference type="ARBA" id="ARBA00011353"/>
    </source>
</evidence>
<name>A0A8K0J639_9HYPO</name>
<proteinExistence type="predicted"/>
<organism evidence="4 5">
    <name type="scientific">Claviceps africana</name>
    <dbReference type="NCBI Taxonomy" id="83212"/>
    <lineage>
        <taxon>Eukaryota</taxon>
        <taxon>Fungi</taxon>
        <taxon>Dikarya</taxon>
        <taxon>Ascomycota</taxon>
        <taxon>Pezizomycotina</taxon>
        <taxon>Sordariomycetes</taxon>
        <taxon>Hypocreomycetidae</taxon>
        <taxon>Hypocreales</taxon>
        <taxon>Clavicipitaceae</taxon>
        <taxon>Claviceps</taxon>
    </lineage>
</organism>
<dbReference type="EMBL" id="SRPY01000405">
    <property type="protein sequence ID" value="KAG5924790.1"/>
    <property type="molecule type" value="Genomic_DNA"/>
</dbReference>
<feature type="compositionally biased region" description="Polar residues" evidence="2">
    <location>
        <begin position="219"/>
        <end position="240"/>
    </location>
</feature>
<dbReference type="SMART" id="SM00298">
    <property type="entry name" value="CHROMO"/>
    <property type="match status" value="1"/>
</dbReference>
<evidence type="ECO:0000313" key="5">
    <source>
        <dbReference type="Proteomes" id="UP000811619"/>
    </source>
</evidence>
<feature type="region of interest" description="Disordered" evidence="2">
    <location>
        <begin position="178"/>
        <end position="271"/>
    </location>
</feature>
<comment type="caution">
    <text evidence="4">The sequence shown here is derived from an EMBL/GenBank/DDBJ whole genome shotgun (WGS) entry which is preliminary data.</text>
</comment>
<feature type="compositionally biased region" description="Polar residues" evidence="2">
    <location>
        <begin position="360"/>
        <end position="374"/>
    </location>
</feature>
<dbReference type="InterPro" id="IPR000953">
    <property type="entry name" value="Chromo/chromo_shadow_dom"/>
</dbReference>
<feature type="compositionally biased region" description="Acidic residues" evidence="2">
    <location>
        <begin position="1"/>
        <end position="10"/>
    </location>
</feature>
<dbReference type="Pfam" id="PF00385">
    <property type="entry name" value="Chromo"/>
    <property type="match status" value="1"/>
</dbReference>
<feature type="compositionally biased region" description="Basic and acidic residues" evidence="2">
    <location>
        <begin position="346"/>
        <end position="357"/>
    </location>
</feature>
<sequence length="1266" mass="142310">MTDDSTDDSDSFTLSSTSEDSDSHSQAEFFVEKILAEAKVAGVQKYLIEWTNFPLCDATWEPAEHLSQELLSEWREAVEETGRTTLPGFKISNWRKAVNTDIRARYAKHEEKNKKRALLGLKKKDLKCSLQEWLDSIEGPSEDEDYDRHTKKNKIVFHQMATGEKETSATASAGTRLLKRSSDGHQQEPHASGTVKRFKASGSGISSTLKKSSPLAVSPMSSKETSNKGTKSPSNVSETPHSSKRVVARPEKGESTTSLSKASASKISGSAAPRSTLNVFVGGKQRKPRRNLLDIVSVPSESCKFFNYRQRWQVEKGQRDKEGIRPPTKSAASLTLMPIRARRESDADKALLDDGKNDTIPGQSGRSHLPASSCSTRKTVRWADDLEDESQGSADALESLFMSDGEEAPEEPKIEPLSPSQEDKVVASACSSSADGIASPFLSVAENTSKICQFGPSSENSVRLRFSGWLTDDKSTWSCHLQNQSHLRFSHMCTMQDLKSPTEHAKLDDVIVRRGNIEANDESKSFLELLAKRLQVGQLAFVCLLDDKLPISIVIHVPEAPLAGSAPSIDSQSVAEPAQLQYFIFLPHPPVSELMLAPLPPVAKQNERDLRIYQFFLGDTFEKHFKNSTTEGTTQNFFLVFPPSAHQEAIMVCQWLRESDSSCTIKTSLIPGQWAEFVSRERGNVIFHEAAIWVMRSMPQLGAILHSQVVKMYFWKLSRSSLLSKGNDLAPAPTDYRLRQILRSGTIFLVTPSFLVSQPEQAYNFIKFFWKSYTSNSPIFRLGKLAVASDISCWLAELAIEKAQSWSLLGESDARDVNGHKASEALRKCYTLLRNIIDDTEDAGDSPLLYAPDVLDGNDEQSLVNWFGSWTVSHNQQFRKFYVVGSSNQSETRLSRNLQPVQFLSTVEHDVDLHSIPNEDRMGPSPPLDGPPSDLMKIRKSLTDSERVYKSPPFNPIVLYRFPIIKTQSDIISERMELDTFPDEFDRWHSFFADPLFGNIFNIKTKGQLRSSKNTFVGFFYTRDLDQLPKFGTDPRQMIWSPWIAIYRPSDIHCKAWKSMELLIWDPAAATRVPEQGGPYEEDLLWSQRQLVHLIEQKTRDRNDALPLGRVWLGPFDDHPAYSREANVDNVYRALRCIEDFPSSYKHSLPTNGKFLISRGWKQLSPGSRPAPEVMDLDAPRSESLPLRAILQPPGSGTNPQEAPCRNHFRDAISGHRGTGPISFTFQPTLKWYTPQFDMGLGFQHIVVSKWQSIFERYGIHDPEKE</sequence>
<evidence type="ECO:0000256" key="2">
    <source>
        <dbReference type="SAM" id="MobiDB-lite"/>
    </source>
</evidence>
<dbReference type="Gene3D" id="2.40.50.40">
    <property type="match status" value="1"/>
</dbReference>
<dbReference type="CDD" id="cd18966">
    <property type="entry name" value="chromodomain"/>
    <property type="match status" value="1"/>
</dbReference>
<evidence type="ECO:0000259" key="3">
    <source>
        <dbReference type="PROSITE" id="PS50013"/>
    </source>
</evidence>
<feature type="region of interest" description="Disordered" evidence="2">
    <location>
        <begin position="405"/>
        <end position="424"/>
    </location>
</feature>
<dbReference type="GO" id="GO:0006338">
    <property type="term" value="P:chromatin remodeling"/>
    <property type="evidence" value="ECO:0007669"/>
    <property type="project" value="UniProtKB-ARBA"/>
</dbReference>